<organism evidence="2 3">
    <name type="scientific">Patulibacter brassicae</name>
    <dbReference type="NCBI Taxonomy" id="1705717"/>
    <lineage>
        <taxon>Bacteria</taxon>
        <taxon>Bacillati</taxon>
        <taxon>Actinomycetota</taxon>
        <taxon>Thermoleophilia</taxon>
        <taxon>Solirubrobacterales</taxon>
        <taxon>Patulibacteraceae</taxon>
        <taxon>Patulibacter</taxon>
    </lineage>
</organism>
<evidence type="ECO:0000313" key="2">
    <source>
        <dbReference type="EMBL" id="MDX8150465.1"/>
    </source>
</evidence>
<feature type="domain" description="DUF559" evidence="1">
    <location>
        <begin position="68"/>
        <end position="160"/>
    </location>
</feature>
<proteinExistence type="predicted"/>
<name>A0ABU4VGA6_9ACTN</name>
<dbReference type="PANTHER" id="PTHR38590">
    <property type="entry name" value="BLL0828 PROTEIN"/>
    <property type="match status" value="1"/>
</dbReference>
<comment type="caution">
    <text evidence="2">The sequence shown here is derived from an EMBL/GenBank/DDBJ whole genome shotgun (WGS) entry which is preliminary data.</text>
</comment>
<accession>A0ABU4VGA6</accession>
<dbReference type="Gene3D" id="3.40.960.10">
    <property type="entry name" value="VSR Endonuclease"/>
    <property type="match status" value="1"/>
</dbReference>
<reference evidence="2 3" key="1">
    <citation type="submission" date="2023-11" db="EMBL/GenBank/DDBJ databases">
        <authorList>
            <person name="Xu M."/>
            <person name="Jiang T."/>
        </authorList>
    </citation>
    <scope>NUCLEOTIDE SEQUENCE [LARGE SCALE GENOMIC DNA]</scope>
    <source>
        <strain evidence="2 3">SD</strain>
    </source>
</reference>
<dbReference type="SUPFAM" id="SSF52980">
    <property type="entry name" value="Restriction endonuclease-like"/>
    <property type="match status" value="1"/>
</dbReference>
<sequence>MSAVPRTIIDLAPSLDDRALRRLVNEAQIRTGMTPEALTRAIERAPGRATSRIARIVDGASGPRRSGLEDALWEALLRAGLAEGARCNFRIDEWEVDVAWPSARLVVEADGFRYHRTRDDRRRDERKHRALRRRGFEVLRFSDDEIADQLPRVVAEIALALGAARGRR</sequence>
<gene>
    <name evidence="2" type="ORF">SK069_02575</name>
</gene>
<protein>
    <submittedName>
        <fullName evidence="2">DUF559 domain-containing protein</fullName>
    </submittedName>
</protein>
<dbReference type="Proteomes" id="UP001277761">
    <property type="component" value="Unassembled WGS sequence"/>
</dbReference>
<dbReference type="InterPro" id="IPR007569">
    <property type="entry name" value="DUF559"/>
</dbReference>
<dbReference type="RefSeq" id="WP_319952613.1">
    <property type="nucleotide sequence ID" value="NZ_JAXAVX010000001.1"/>
</dbReference>
<dbReference type="PANTHER" id="PTHR38590:SF1">
    <property type="entry name" value="BLL0828 PROTEIN"/>
    <property type="match status" value="1"/>
</dbReference>
<dbReference type="Pfam" id="PF04480">
    <property type="entry name" value="DUF559"/>
    <property type="match status" value="1"/>
</dbReference>
<dbReference type="EMBL" id="JAXAVX010000001">
    <property type="protein sequence ID" value="MDX8150465.1"/>
    <property type="molecule type" value="Genomic_DNA"/>
</dbReference>
<dbReference type="InterPro" id="IPR047216">
    <property type="entry name" value="Endonuclease_DUF559_bact"/>
</dbReference>
<keyword evidence="3" id="KW-1185">Reference proteome</keyword>
<dbReference type="InterPro" id="IPR011335">
    <property type="entry name" value="Restrct_endonuc-II-like"/>
</dbReference>
<evidence type="ECO:0000313" key="3">
    <source>
        <dbReference type="Proteomes" id="UP001277761"/>
    </source>
</evidence>
<evidence type="ECO:0000259" key="1">
    <source>
        <dbReference type="Pfam" id="PF04480"/>
    </source>
</evidence>